<comment type="similarity">
    <text evidence="1">Belongs to the TRAFAC class myosin-kinesin ATPase superfamily. Kinesin family.</text>
</comment>
<dbReference type="AlphaFoldDB" id="A0A6A6XYU1"/>
<dbReference type="GO" id="GO:0016887">
    <property type="term" value="F:ATP hydrolysis activity"/>
    <property type="evidence" value="ECO:0007669"/>
    <property type="project" value="TreeGrafter"/>
</dbReference>
<dbReference type="GO" id="GO:0005819">
    <property type="term" value="C:spindle"/>
    <property type="evidence" value="ECO:0007669"/>
    <property type="project" value="TreeGrafter"/>
</dbReference>
<dbReference type="EMBL" id="MU003730">
    <property type="protein sequence ID" value="KAF2801423.1"/>
    <property type="molecule type" value="Genomic_DNA"/>
</dbReference>
<dbReference type="GeneID" id="54469603"/>
<proteinExistence type="inferred from homology"/>
<dbReference type="SUPFAM" id="SSF52540">
    <property type="entry name" value="P-loop containing nucleoside triphosphate hydrolases"/>
    <property type="match status" value="1"/>
</dbReference>
<dbReference type="GO" id="GO:0005524">
    <property type="term" value="F:ATP binding"/>
    <property type="evidence" value="ECO:0007669"/>
    <property type="project" value="InterPro"/>
</dbReference>
<dbReference type="InterPro" id="IPR001752">
    <property type="entry name" value="Kinesin_motor_dom"/>
</dbReference>
<protein>
    <submittedName>
        <fullName evidence="3 5">Diatom spindle kinesin 1</fullName>
    </submittedName>
</protein>
<dbReference type="InterPro" id="IPR027640">
    <property type="entry name" value="Kinesin-like_fam"/>
</dbReference>
<evidence type="ECO:0000313" key="4">
    <source>
        <dbReference type="Proteomes" id="UP000504636"/>
    </source>
</evidence>
<reference evidence="5" key="3">
    <citation type="submission" date="2025-04" db="UniProtKB">
        <authorList>
            <consortium name="RefSeq"/>
        </authorList>
    </citation>
    <scope>IDENTIFICATION</scope>
    <source>
        <strain evidence="5">CBS 304.34</strain>
    </source>
</reference>
<gene>
    <name evidence="3 5" type="ORF">BDZ99DRAFT_577568</name>
</gene>
<name>A0A6A6XYU1_9PEZI</name>
<feature type="domain" description="Kinesin motor" evidence="2">
    <location>
        <begin position="112"/>
        <end position="349"/>
    </location>
</feature>
<dbReference type="GO" id="GO:0008017">
    <property type="term" value="F:microtubule binding"/>
    <property type="evidence" value="ECO:0007669"/>
    <property type="project" value="InterPro"/>
</dbReference>
<comment type="caution">
    <text evidence="1">Lacks conserved residue(s) required for the propagation of feature annotation.</text>
</comment>
<accession>A0A6A6XYU1</accession>
<evidence type="ECO:0000259" key="2">
    <source>
        <dbReference type="PROSITE" id="PS50067"/>
    </source>
</evidence>
<evidence type="ECO:0000313" key="3">
    <source>
        <dbReference type="EMBL" id="KAF2801423.1"/>
    </source>
</evidence>
<dbReference type="PRINTS" id="PR00380">
    <property type="entry name" value="KINESINHEAVY"/>
</dbReference>
<dbReference type="InterPro" id="IPR036961">
    <property type="entry name" value="Kinesin_motor_dom_sf"/>
</dbReference>
<dbReference type="RefSeq" id="XP_033568387.1">
    <property type="nucleotide sequence ID" value="XM_033728710.1"/>
</dbReference>
<keyword evidence="4" id="KW-1185">Reference proteome</keyword>
<dbReference type="PANTHER" id="PTHR24115:SF0">
    <property type="entry name" value="FI21273P1-RELATED"/>
    <property type="match status" value="1"/>
</dbReference>
<dbReference type="SMART" id="SM00129">
    <property type="entry name" value="KISc"/>
    <property type="match status" value="1"/>
</dbReference>
<evidence type="ECO:0000313" key="5">
    <source>
        <dbReference type="RefSeq" id="XP_033568387.1"/>
    </source>
</evidence>
<dbReference type="Gene3D" id="3.40.850.10">
    <property type="entry name" value="Kinesin motor domain"/>
    <property type="match status" value="1"/>
</dbReference>
<dbReference type="GO" id="GO:0005874">
    <property type="term" value="C:microtubule"/>
    <property type="evidence" value="ECO:0007669"/>
    <property type="project" value="TreeGrafter"/>
</dbReference>
<dbReference type="GO" id="GO:0005871">
    <property type="term" value="C:kinesin complex"/>
    <property type="evidence" value="ECO:0007669"/>
    <property type="project" value="TreeGrafter"/>
</dbReference>
<sequence length="563" mass="61218">MDQFLSQNMDRYRSLVAAYTPPARKSESAIPNPDTKIGARIRPILPDEAAEVLVAGVYPRSESASDIADVHELRKGVRGQPSLNSSSYTVDRVFGPDDTTEDVYKELIEPLTGSGKTFTVTAIERLVAEQLMGGRMEGERDVHVSVFELAGNVAFDLLNSHKRISILEDSFGATQLVGATEHTPATTAALLSLIDRASAFRKTATTDRNSASSRTHAVCRIRIANPAIPAADDGLLFLVDLAGSEAARDIADHSADRMKETREINTSLSILKDCIRGRAQLDVSTGNRGGKAPYIPFRASALTKTLKHVFDPAGSRACKTAVVVCVSPNAADAGPSKNTLRYAELLRVAVPKGRGVVEKEGEPATWGNERVRGWIESSSGTPPISASLLSPTETGAQLVRLPQSLFISRCQKTPGVSSEQALAFYSKLWRLHIDSQAAQASSTPIPGLTAQAEPLTPFATRIRPGMFVRYNPSHPTGLDTNIATILCPDWAVETKVKDYYGKEVKGMKGEGERRYLCAMVAPSIMPGAWELDLARQCVVEVREMEAEVLMEWDVATRYWFMTV</sequence>
<dbReference type="GO" id="GO:0007018">
    <property type="term" value="P:microtubule-based movement"/>
    <property type="evidence" value="ECO:0007669"/>
    <property type="project" value="InterPro"/>
</dbReference>
<dbReference type="GO" id="GO:0003777">
    <property type="term" value="F:microtubule motor activity"/>
    <property type="evidence" value="ECO:0007669"/>
    <property type="project" value="InterPro"/>
</dbReference>
<dbReference type="InterPro" id="IPR027417">
    <property type="entry name" value="P-loop_NTPase"/>
</dbReference>
<dbReference type="Proteomes" id="UP000504636">
    <property type="component" value="Unplaced"/>
</dbReference>
<organism evidence="3">
    <name type="scientific">Mytilinidion resinicola</name>
    <dbReference type="NCBI Taxonomy" id="574789"/>
    <lineage>
        <taxon>Eukaryota</taxon>
        <taxon>Fungi</taxon>
        <taxon>Dikarya</taxon>
        <taxon>Ascomycota</taxon>
        <taxon>Pezizomycotina</taxon>
        <taxon>Dothideomycetes</taxon>
        <taxon>Pleosporomycetidae</taxon>
        <taxon>Mytilinidiales</taxon>
        <taxon>Mytilinidiaceae</taxon>
        <taxon>Mytilinidion</taxon>
    </lineage>
</organism>
<dbReference type="Pfam" id="PF00225">
    <property type="entry name" value="Kinesin"/>
    <property type="match status" value="1"/>
</dbReference>
<dbReference type="PANTHER" id="PTHR24115">
    <property type="entry name" value="KINESIN-RELATED"/>
    <property type="match status" value="1"/>
</dbReference>
<reference evidence="5" key="2">
    <citation type="submission" date="2020-04" db="EMBL/GenBank/DDBJ databases">
        <authorList>
            <consortium name="NCBI Genome Project"/>
        </authorList>
    </citation>
    <scope>NUCLEOTIDE SEQUENCE</scope>
    <source>
        <strain evidence="5">CBS 304.34</strain>
    </source>
</reference>
<dbReference type="PROSITE" id="PS50067">
    <property type="entry name" value="KINESIN_MOTOR_2"/>
    <property type="match status" value="1"/>
</dbReference>
<evidence type="ECO:0000256" key="1">
    <source>
        <dbReference type="PROSITE-ProRule" id="PRU00283"/>
    </source>
</evidence>
<reference evidence="3 5" key="1">
    <citation type="journal article" date="2020" name="Stud. Mycol.">
        <title>101 Dothideomycetes genomes: a test case for predicting lifestyles and emergence of pathogens.</title>
        <authorList>
            <person name="Haridas S."/>
            <person name="Albert R."/>
            <person name="Binder M."/>
            <person name="Bloem J."/>
            <person name="Labutti K."/>
            <person name="Salamov A."/>
            <person name="Andreopoulos B."/>
            <person name="Baker S."/>
            <person name="Barry K."/>
            <person name="Bills G."/>
            <person name="Bluhm B."/>
            <person name="Cannon C."/>
            <person name="Castanera R."/>
            <person name="Culley D."/>
            <person name="Daum C."/>
            <person name="Ezra D."/>
            <person name="Gonzalez J."/>
            <person name="Henrissat B."/>
            <person name="Kuo A."/>
            <person name="Liang C."/>
            <person name="Lipzen A."/>
            <person name="Lutzoni F."/>
            <person name="Magnuson J."/>
            <person name="Mondo S."/>
            <person name="Nolan M."/>
            <person name="Ohm R."/>
            <person name="Pangilinan J."/>
            <person name="Park H.-J."/>
            <person name="Ramirez L."/>
            <person name="Alfaro M."/>
            <person name="Sun H."/>
            <person name="Tritt A."/>
            <person name="Yoshinaga Y."/>
            <person name="Zwiers L.-H."/>
            <person name="Turgeon B."/>
            <person name="Goodwin S."/>
            <person name="Spatafora J."/>
            <person name="Crous P."/>
            <person name="Grigoriev I."/>
        </authorList>
    </citation>
    <scope>NUCLEOTIDE SEQUENCE</scope>
    <source>
        <strain evidence="3 5">CBS 304.34</strain>
    </source>
</reference>
<dbReference type="OrthoDB" id="3176171at2759"/>